<name>A0A9P5Z1P5_9AGAR</name>
<evidence type="ECO:0000313" key="3">
    <source>
        <dbReference type="Proteomes" id="UP000807469"/>
    </source>
</evidence>
<dbReference type="SUPFAM" id="SSF53098">
    <property type="entry name" value="Ribonuclease H-like"/>
    <property type="match status" value="1"/>
</dbReference>
<gene>
    <name evidence="2" type="ORF">BDN70DRAFT_913050</name>
</gene>
<sequence length="248" mass="27458">MNSFDIILVDTEDLLDACINDLSSTDTRHISKLAIDLEGVELCRIGRISTLQIIADGSQTIWIIDITVLGKLAFDHVDSEGRSLRQILESTETQKLLYDVRNDADALIHLYGIELANTYDLQLLEVAVRRSCNLRVRLVSGLGKAIETYIKPPAQWEQVKRAGAALCFPDKGGSYDAFEKRPLDARVIEYAAQDVSLLFELEKILEGRIGSFGNDWMGRVSQASAARVHEAYGAYAGHGQHRALAPTV</sequence>
<reference evidence="2" key="1">
    <citation type="submission" date="2020-11" db="EMBL/GenBank/DDBJ databases">
        <authorList>
            <consortium name="DOE Joint Genome Institute"/>
            <person name="Ahrendt S."/>
            <person name="Riley R."/>
            <person name="Andreopoulos W."/>
            <person name="Labutti K."/>
            <person name="Pangilinan J."/>
            <person name="Ruiz-Duenas F.J."/>
            <person name="Barrasa J.M."/>
            <person name="Sanchez-Garcia M."/>
            <person name="Camarero S."/>
            <person name="Miyauchi S."/>
            <person name="Serrano A."/>
            <person name="Linde D."/>
            <person name="Babiker R."/>
            <person name="Drula E."/>
            <person name="Ayuso-Fernandez I."/>
            <person name="Pacheco R."/>
            <person name="Padilla G."/>
            <person name="Ferreira P."/>
            <person name="Barriuso J."/>
            <person name="Kellner H."/>
            <person name="Castanera R."/>
            <person name="Alfaro M."/>
            <person name="Ramirez L."/>
            <person name="Pisabarro A.G."/>
            <person name="Kuo A."/>
            <person name="Tritt A."/>
            <person name="Lipzen A."/>
            <person name="He G."/>
            <person name="Yan M."/>
            <person name="Ng V."/>
            <person name="Cullen D."/>
            <person name="Martin F."/>
            <person name="Rosso M.-N."/>
            <person name="Henrissat B."/>
            <person name="Hibbett D."/>
            <person name="Martinez A.T."/>
            <person name="Grigoriev I.V."/>
        </authorList>
    </citation>
    <scope>NUCLEOTIDE SEQUENCE</scope>
    <source>
        <strain evidence="2">CIRM-BRFM 674</strain>
    </source>
</reference>
<accession>A0A9P5Z1P5</accession>
<feature type="domain" description="3'-5' exonuclease" evidence="1">
    <location>
        <begin position="8"/>
        <end position="206"/>
    </location>
</feature>
<dbReference type="Gene3D" id="3.30.420.10">
    <property type="entry name" value="Ribonuclease H-like superfamily/Ribonuclease H"/>
    <property type="match status" value="1"/>
</dbReference>
<dbReference type="GO" id="GO:0006139">
    <property type="term" value="P:nucleobase-containing compound metabolic process"/>
    <property type="evidence" value="ECO:0007669"/>
    <property type="project" value="InterPro"/>
</dbReference>
<dbReference type="PANTHER" id="PTHR43040">
    <property type="entry name" value="RIBONUCLEASE D"/>
    <property type="match status" value="1"/>
</dbReference>
<dbReference type="InterPro" id="IPR012337">
    <property type="entry name" value="RNaseH-like_sf"/>
</dbReference>
<dbReference type="InterPro" id="IPR002562">
    <property type="entry name" value="3'-5'_exonuclease_dom"/>
</dbReference>
<protein>
    <recommendedName>
        <fullName evidence="1">3'-5' exonuclease domain-containing protein</fullName>
    </recommendedName>
</protein>
<dbReference type="EMBL" id="MU155206">
    <property type="protein sequence ID" value="KAF9479763.1"/>
    <property type="molecule type" value="Genomic_DNA"/>
</dbReference>
<dbReference type="PANTHER" id="PTHR43040:SF1">
    <property type="entry name" value="RIBONUCLEASE D"/>
    <property type="match status" value="1"/>
</dbReference>
<organism evidence="2 3">
    <name type="scientific">Pholiota conissans</name>
    <dbReference type="NCBI Taxonomy" id="109636"/>
    <lineage>
        <taxon>Eukaryota</taxon>
        <taxon>Fungi</taxon>
        <taxon>Dikarya</taxon>
        <taxon>Basidiomycota</taxon>
        <taxon>Agaricomycotina</taxon>
        <taxon>Agaricomycetes</taxon>
        <taxon>Agaricomycetidae</taxon>
        <taxon>Agaricales</taxon>
        <taxon>Agaricineae</taxon>
        <taxon>Strophariaceae</taxon>
        <taxon>Pholiota</taxon>
    </lineage>
</organism>
<keyword evidence="3" id="KW-1185">Reference proteome</keyword>
<dbReference type="OrthoDB" id="26838at2759"/>
<dbReference type="AlphaFoldDB" id="A0A9P5Z1P5"/>
<evidence type="ECO:0000259" key="1">
    <source>
        <dbReference type="Pfam" id="PF01612"/>
    </source>
</evidence>
<dbReference type="GO" id="GO:0008408">
    <property type="term" value="F:3'-5' exonuclease activity"/>
    <property type="evidence" value="ECO:0007669"/>
    <property type="project" value="InterPro"/>
</dbReference>
<dbReference type="Proteomes" id="UP000807469">
    <property type="component" value="Unassembled WGS sequence"/>
</dbReference>
<evidence type="ECO:0000313" key="2">
    <source>
        <dbReference type="EMBL" id="KAF9479763.1"/>
    </source>
</evidence>
<comment type="caution">
    <text evidence="2">The sequence shown here is derived from an EMBL/GenBank/DDBJ whole genome shotgun (WGS) entry which is preliminary data.</text>
</comment>
<proteinExistence type="predicted"/>
<dbReference type="Pfam" id="PF01612">
    <property type="entry name" value="DNA_pol_A_exo1"/>
    <property type="match status" value="1"/>
</dbReference>
<dbReference type="GO" id="GO:0003676">
    <property type="term" value="F:nucleic acid binding"/>
    <property type="evidence" value="ECO:0007669"/>
    <property type="project" value="InterPro"/>
</dbReference>
<dbReference type="InterPro" id="IPR036397">
    <property type="entry name" value="RNaseH_sf"/>
</dbReference>